<dbReference type="Gene3D" id="3.40.720.10">
    <property type="entry name" value="Alkaline Phosphatase, subunit A"/>
    <property type="match status" value="1"/>
</dbReference>
<dbReference type="EMBL" id="CP037920">
    <property type="protein sequence ID" value="QDT97124.1"/>
    <property type="molecule type" value="Genomic_DNA"/>
</dbReference>
<gene>
    <name evidence="1" type="ORF">V144x_25950</name>
</gene>
<evidence type="ECO:0000313" key="2">
    <source>
        <dbReference type="Proteomes" id="UP000318704"/>
    </source>
</evidence>
<name>A0A517VVU2_9PLAN</name>
<dbReference type="PANTHER" id="PTHR43737:SF1">
    <property type="entry name" value="DUF1501 DOMAIN-CONTAINING PROTEIN"/>
    <property type="match status" value="1"/>
</dbReference>
<dbReference type="RefSeq" id="WP_144985504.1">
    <property type="nucleotide sequence ID" value="NZ_CP037920.1"/>
</dbReference>
<dbReference type="InterPro" id="IPR017850">
    <property type="entry name" value="Alkaline_phosphatase_core_sf"/>
</dbReference>
<sequence>MSNLINHHLSRRELLMQSGGSFGAAVLVHWLAHKSAPAASTTKMNGGLHHPAKARRVIQLFMNGGASPMDTFDFKPELKRLHGQKLGPKEKPEGFTAAAGAVMKSPFKFAQHGETGRWVSSVFPHQAKIVDELAFLMAMTTKTNVHGPASYMMNTGFMLPGFPCMGAWISYALGNLSDNLPAFVVLPDVRGLPYNQKGNFSGGFLPAKHQGTLVNAASKTPIPNLFADPKYTFARDAADKDTFALLQQFNRRHAETRPDDSRLEARIAAGELAAKMQLSAPEAFDLTRESKETQNAYGLDQKVTEDFGKRCLLARRLLERGTRFVQVWSGPQGAVNNWDNHGNIQTELPAIANSVDQPIAALFQDMKSRGLLDDTLIIWTTEFGRTPFAQGSQGRDHNRGTFVTWLAGAGIKAGASHGKSDDLGYQTAEDKTYCYDLHATILHLLGIDHKRLTYRTAGIDRRLTDVHGHVIHGILS</sequence>
<proteinExistence type="predicted"/>
<evidence type="ECO:0000313" key="1">
    <source>
        <dbReference type="EMBL" id="QDT97124.1"/>
    </source>
</evidence>
<dbReference type="SUPFAM" id="SSF53649">
    <property type="entry name" value="Alkaline phosphatase-like"/>
    <property type="match status" value="1"/>
</dbReference>
<protein>
    <recommendedName>
        <fullName evidence="3">Sulfatase</fullName>
    </recommendedName>
</protein>
<dbReference type="PROSITE" id="PS51318">
    <property type="entry name" value="TAT"/>
    <property type="match status" value="1"/>
</dbReference>
<dbReference type="KEGG" id="gaw:V144x_25950"/>
<dbReference type="InterPro" id="IPR010869">
    <property type="entry name" value="DUF1501"/>
</dbReference>
<dbReference type="PANTHER" id="PTHR43737">
    <property type="entry name" value="BLL7424 PROTEIN"/>
    <property type="match status" value="1"/>
</dbReference>
<dbReference type="Pfam" id="PF07394">
    <property type="entry name" value="DUF1501"/>
    <property type="match status" value="1"/>
</dbReference>
<dbReference type="InterPro" id="IPR006311">
    <property type="entry name" value="TAT_signal"/>
</dbReference>
<dbReference type="Proteomes" id="UP000318704">
    <property type="component" value="Chromosome"/>
</dbReference>
<organism evidence="1 2">
    <name type="scientific">Gimesia aquarii</name>
    <dbReference type="NCBI Taxonomy" id="2527964"/>
    <lineage>
        <taxon>Bacteria</taxon>
        <taxon>Pseudomonadati</taxon>
        <taxon>Planctomycetota</taxon>
        <taxon>Planctomycetia</taxon>
        <taxon>Planctomycetales</taxon>
        <taxon>Planctomycetaceae</taxon>
        <taxon>Gimesia</taxon>
    </lineage>
</organism>
<dbReference type="AlphaFoldDB" id="A0A517VVU2"/>
<accession>A0A517VVU2</accession>
<reference evidence="1 2" key="1">
    <citation type="submission" date="2019-03" db="EMBL/GenBank/DDBJ databases">
        <title>Deep-cultivation of Planctomycetes and their phenomic and genomic characterization uncovers novel biology.</title>
        <authorList>
            <person name="Wiegand S."/>
            <person name="Jogler M."/>
            <person name="Boedeker C."/>
            <person name="Pinto D."/>
            <person name="Vollmers J."/>
            <person name="Rivas-Marin E."/>
            <person name="Kohn T."/>
            <person name="Peeters S.H."/>
            <person name="Heuer A."/>
            <person name="Rast P."/>
            <person name="Oberbeckmann S."/>
            <person name="Bunk B."/>
            <person name="Jeske O."/>
            <person name="Meyerdierks A."/>
            <person name="Storesund J.E."/>
            <person name="Kallscheuer N."/>
            <person name="Luecker S."/>
            <person name="Lage O.M."/>
            <person name="Pohl T."/>
            <person name="Merkel B.J."/>
            <person name="Hornburger P."/>
            <person name="Mueller R.-W."/>
            <person name="Bruemmer F."/>
            <person name="Labrenz M."/>
            <person name="Spormann A.M."/>
            <person name="Op den Camp H."/>
            <person name="Overmann J."/>
            <person name="Amann R."/>
            <person name="Jetten M.S.M."/>
            <person name="Mascher T."/>
            <person name="Medema M.H."/>
            <person name="Devos D.P."/>
            <person name="Kaster A.-K."/>
            <person name="Ovreas L."/>
            <person name="Rohde M."/>
            <person name="Galperin M.Y."/>
            <person name="Jogler C."/>
        </authorList>
    </citation>
    <scope>NUCLEOTIDE SEQUENCE [LARGE SCALE GENOMIC DNA]</scope>
    <source>
        <strain evidence="1 2">V144</strain>
    </source>
</reference>
<evidence type="ECO:0008006" key="3">
    <source>
        <dbReference type="Google" id="ProtNLM"/>
    </source>
</evidence>